<dbReference type="EMBL" id="WXYO01000006">
    <property type="protein sequence ID" value="NAS13004.1"/>
    <property type="molecule type" value="Genomic_DNA"/>
</dbReference>
<dbReference type="Pfam" id="PF03572">
    <property type="entry name" value="Peptidase_S41"/>
    <property type="match status" value="1"/>
</dbReference>
<dbReference type="Gene3D" id="3.30.750.44">
    <property type="match status" value="1"/>
</dbReference>
<feature type="domain" description="Tail specific protease" evidence="1">
    <location>
        <begin position="646"/>
        <end position="733"/>
    </location>
</feature>
<dbReference type="Proteomes" id="UP000475249">
    <property type="component" value="Unassembled WGS sequence"/>
</dbReference>
<dbReference type="Gene3D" id="2.60.120.260">
    <property type="entry name" value="Galactose-binding domain-like"/>
    <property type="match status" value="1"/>
</dbReference>
<evidence type="ECO:0000313" key="3">
    <source>
        <dbReference type="Proteomes" id="UP000475249"/>
    </source>
</evidence>
<dbReference type="GO" id="GO:0008236">
    <property type="term" value="F:serine-type peptidase activity"/>
    <property type="evidence" value="ECO:0007669"/>
    <property type="project" value="InterPro"/>
</dbReference>
<reference evidence="2 3" key="1">
    <citation type="submission" date="2020-01" db="EMBL/GenBank/DDBJ databases">
        <title>Bacteria diversity of Porities sp.</title>
        <authorList>
            <person name="Wang G."/>
        </authorList>
    </citation>
    <scope>NUCLEOTIDE SEQUENCE [LARGE SCALE GENOMIC DNA]</scope>
    <source>
        <strain evidence="2 3">R33</strain>
    </source>
</reference>
<dbReference type="SUPFAM" id="SSF52096">
    <property type="entry name" value="ClpP/crotonase"/>
    <property type="match status" value="1"/>
</dbReference>
<dbReference type="PANTHER" id="PTHR32060">
    <property type="entry name" value="TAIL-SPECIFIC PROTEASE"/>
    <property type="match status" value="1"/>
</dbReference>
<evidence type="ECO:0000259" key="1">
    <source>
        <dbReference type="Pfam" id="PF03572"/>
    </source>
</evidence>
<evidence type="ECO:0000313" key="2">
    <source>
        <dbReference type="EMBL" id="NAS13004.1"/>
    </source>
</evidence>
<comment type="caution">
    <text evidence="2">The sequence shown here is derived from an EMBL/GenBank/DDBJ whole genome shotgun (WGS) entry which is preliminary data.</text>
</comment>
<dbReference type="Gene3D" id="3.90.226.10">
    <property type="entry name" value="2-enoyl-CoA Hydratase, Chain A, domain 1"/>
    <property type="match status" value="1"/>
</dbReference>
<name>A0A6L9EE16_9FLAO</name>
<sequence length="763" mass="87750">MKYFILSLIAMIVCHISIAQDRRNIENLVTFAKVYGYIKYFHPSDEASSLDWNSFSIYGAEQIIKCRSTEETVEALNKLFKPIAPGAKFYISNKINPYDLEKITPKNLIGYQTTYWQHRGVHLGMSYDYNDTYRSVRVNAKKMIFKSDDFGQLTTIIDAQKYKGKKIRYSGWVKMENGSDGTGHLRFQTLNSDETTGFFDNMKNQPIVENVWKQYQIEGIADSTAKSFIIGCQLRGRGTLYFDKVELSYEDKGKWFSIPLDRGGFETETLYKDKSYARWGYSGKGYSFAISENESSEGYKSARIKFTGIVVGDKEKKLYSNGPKFGELIEKKVGENIFCQIPLVLYSNEQNTFPQAKTEELVKLQKELENDNYLPENLEFRLGNVLNVYNVFQHFFPYFKEVGVDWEAELRKALLRCYDDKTEKDHLQTLQKFTAPLKDGHINISRGKKPYYALPISWEWIEDKLVVTRILDAQIPINIGDVITHINGINSKEYFTEIRSRISAGTKGWLDHISTTTSIYGDKDSRLIVTIGDKEIDLRRKPGSYHDARSFNHYRPAYKILNDSVMYLNITTIEMETINELMPQLQKSKSIICDLRGYPNKNHEFIRHLLKSNDTTKSWMMVPKIIYPDQENLLGYEARNWMEVMKSKKPFLGDKQVIFITNGEAISYAESYMGYIKGYELATIVGQPTAGTNGNANSFELPGGYVVTWTGMKVVKHDGSQLHAIGILPDIYVNKTIQGLKSGKDEFLEKAIELTREKRVHSP</sequence>
<dbReference type="InterPro" id="IPR005151">
    <property type="entry name" value="Tail-specific_protease"/>
</dbReference>
<protein>
    <submittedName>
        <fullName evidence="2">Peptidase S41</fullName>
    </submittedName>
</protein>
<dbReference type="GO" id="GO:0006508">
    <property type="term" value="P:proteolysis"/>
    <property type="evidence" value="ECO:0007669"/>
    <property type="project" value="InterPro"/>
</dbReference>
<keyword evidence="3" id="KW-1185">Reference proteome</keyword>
<dbReference type="GO" id="GO:0004175">
    <property type="term" value="F:endopeptidase activity"/>
    <property type="evidence" value="ECO:0007669"/>
    <property type="project" value="TreeGrafter"/>
</dbReference>
<organism evidence="2 3">
    <name type="scientific">Poritiphilus flavus</name>
    <dbReference type="NCBI Taxonomy" id="2697053"/>
    <lineage>
        <taxon>Bacteria</taxon>
        <taxon>Pseudomonadati</taxon>
        <taxon>Bacteroidota</taxon>
        <taxon>Flavobacteriia</taxon>
        <taxon>Flavobacteriales</taxon>
        <taxon>Flavobacteriaceae</taxon>
        <taxon>Poritiphilus</taxon>
    </lineage>
</organism>
<dbReference type="GO" id="GO:0007165">
    <property type="term" value="P:signal transduction"/>
    <property type="evidence" value="ECO:0007669"/>
    <property type="project" value="TreeGrafter"/>
</dbReference>
<dbReference type="PANTHER" id="PTHR32060:SF30">
    <property type="entry name" value="CARBOXY-TERMINAL PROCESSING PROTEASE CTPA"/>
    <property type="match status" value="1"/>
</dbReference>
<accession>A0A6L9EE16</accession>
<gene>
    <name evidence="2" type="ORF">GTQ38_13395</name>
</gene>
<dbReference type="InterPro" id="IPR029045">
    <property type="entry name" value="ClpP/crotonase-like_dom_sf"/>
</dbReference>
<dbReference type="AlphaFoldDB" id="A0A6L9EE16"/>
<proteinExistence type="predicted"/>
<dbReference type="RefSeq" id="WP_161436050.1">
    <property type="nucleotide sequence ID" value="NZ_WXYO01000006.1"/>
</dbReference>
<dbReference type="GO" id="GO:0030288">
    <property type="term" value="C:outer membrane-bounded periplasmic space"/>
    <property type="evidence" value="ECO:0007669"/>
    <property type="project" value="TreeGrafter"/>
</dbReference>